<name>A0A7K1U5Q8_9BACT</name>
<comment type="caution">
    <text evidence="2">The sequence shown here is derived from an EMBL/GenBank/DDBJ whole genome shotgun (WGS) entry which is preliminary data.</text>
</comment>
<dbReference type="SUPFAM" id="SSF52129">
    <property type="entry name" value="Caspase-like"/>
    <property type="match status" value="1"/>
</dbReference>
<dbReference type="GO" id="GO:0006508">
    <property type="term" value="P:proteolysis"/>
    <property type="evidence" value="ECO:0007669"/>
    <property type="project" value="InterPro"/>
</dbReference>
<proteinExistence type="predicted"/>
<dbReference type="Gene3D" id="3.40.50.1460">
    <property type="match status" value="1"/>
</dbReference>
<protein>
    <recommendedName>
        <fullName evidence="1">Peptidase C14 caspase domain-containing protein</fullName>
    </recommendedName>
</protein>
<dbReference type="InterPro" id="IPR011600">
    <property type="entry name" value="Pept_C14_caspase"/>
</dbReference>
<accession>A0A7K1U5Q8</accession>
<dbReference type="Pfam" id="PF00656">
    <property type="entry name" value="Peptidase_C14"/>
    <property type="match status" value="1"/>
</dbReference>
<sequence>MTQDTLEAVAPASPLSAISPCEDVINENIAKNLPVNDRDYAIIVGINHYKSLHALEGPITDACAFRNWLISADGGNLLPEHCFFITSKEDDDTPDQQKIDLALSEVFRMAEKQPGRRLYFYFSGHGFGASWDVNGMCLPIWSERFYNAALSSKAYFDLLMEQDLFEEIYFFLDCCRERKINTKPLHSMLGGKGIGGGKAMAVVMYAAEYENPAREGITISEGNMSVRGYFSRALIEAFKGLAADEHGKTSMLQFENYVRSKTEAYAHEQQHVQTVRTDVRNSSNNLDFIIVQHRNLDVITSTALTIRFKQAGTYRLESPNLDILREDTANAGDTWQFNLTKGLYGISDGTVQGSKPIKIDLSRKTMEYEY</sequence>
<gene>
    <name evidence="2" type="ORF">GO493_15645</name>
</gene>
<dbReference type="InterPro" id="IPR029030">
    <property type="entry name" value="Caspase-like_dom_sf"/>
</dbReference>
<dbReference type="RefSeq" id="WP_157307145.1">
    <property type="nucleotide sequence ID" value="NZ_WRXN01000006.1"/>
</dbReference>
<organism evidence="2 3">
    <name type="scientific">Chitinophaga tropicalis</name>
    <dbReference type="NCBI Taxonomy" id="2683588"/>
    <lineage>
        <taxon>Bacteria</taxon>
        <taxon>Pseudomonadati</taxon>
        <taxon>Bacteroidota</taxon>
        <taxon>Chitinophagia</taxon>
        <taxon>Chitinophagales</taxon>
        <taxon>Chitinophagaceae</taxon>
        <taxon>Chitinophaga</taxon>
    </lineage>
</organism>
<reference evidence="2 3" key="1">
    <citation type="submission" date="2019-12" db="EMBL/GenBank/DDBJ databases">
        <title>Chitinophaga sp. strain ysch24 (GDMCC 1.1355), whole genome shotgun sequence.</title>
        <authorList>
            <person name="Zhang X."/>
        </authorList>
    </citation>
    <scope>NUCLEOTIDE SEQUENCE [LARGE SCALE GENOMIC DNA]</scope>
    <source>
        <strain evidence="3">ysch24</strain>
    </source>
</reference>
<evidence type="ECO:0000259" key="1">
    <source>
        <dbReference type="Pfam" id="PF00656"/>
    </source>
</evidence>
<evidence type="ECO:0000313" key="3">
    <source>
        <dbReference type="Proteomes" id="UP000461730"/>
    </source>
</evidence>
<dbReference type="AlphaFoldDB" id="A0A7K1U5Q8"/>
<feature type="domain" description="Peptidase C14 caspase" evidence="1">
    <location>
        <begin position="39"/>
        <end position="259"/>
    </location>
</feature>
<dbReference type="EMBL" id="WRXN01000006">
    <property type="protein sequence ID" value="MVT09703.1"/>
    <property type="molecule type" value="Genomic_DNA"/>
</dbReference>
<evidence type="ECO:0000313" key="2">
    <source>
        <dbReference type="EMBL" id="MVT09703.1"/>
    </source>
</evidence>
<dbReference type="GO" id="GO:0004197">
    <property type="term" value="F:cysteine-type endopeptidase activity"/>
    <property type="evidence" value="ECO:0007669"/>
    <property type="project" value="InterPro"/>
</dbReference>
<keyword evidence="3" id="KW-1185">Reference proteome</keyword>
<dbReference type="Proteomes" id="UP000461730">
    <property type="component" value="Unassembled WGS sequence"/>
</dbReference>